<sequence>MDHIHIADLELRRSSAPNSAYNTPSTSRVTSPVGSPRTSMESERPNNHKYADHTLSFKLMSFILTINNN</sequence>
<protein>
    <submittedName>
        <fullName evidence="2">Uncharacterized protein</fullName>
    </submittedName>
</protein>
<keyword evidence="3" id="KW-1185">Reference proteome</keyword>
<dbReference type="Proteomes" id="UP000070444">
    <property type="component" value="Unassembled WGS sequence"/>
</dbReference>
<proteinExistence type="predicted"/>
<name>A0A137PI21_CONC2</name>
<reference evidence="2 3" key="1">
    <citation type="journal article" date="2015" name="Genome Biol. Evol.">
        <title>Phylogenomic analyses indicate that early fungi evolved digesting cell walls of algal ancestors of land plants.</title>
        <authorList>
            <person name="Chang Y."/>
            <person name="Wang S."/>
            <person name="Sekimoto S."/>
            <person name="Aerts A.L."/>
            <person name="Choi C."/>
            <person name="Clum A."/>
            <person name="LaButti K.M."/>
            <person name="Lindquist E.A."/>
            <person name="Yee Ngan C."/>
            <person name="Ohm R.A."/>
            <person name="Salamov A.A."/>
            <person name="Grigoriev I.V."/>
            <person name="Spatafora J.W."/>
            <person name="Berbee M.L."/>
        </authorList>
    </citation>
    <scope>NUCLEOTIDE SEQUENCE [LARGE SCALE GENOMIC DNA]</scope>
    <source>
        <strain evidence="2 3">NRRL 28638</strain>
    </source>
</reference>
<feature type="compositionally biased region" description="Polar residues" evidence="1">
    <location>
        <begin position="15"/>
        <end position="39"/>
    </location>
</feature>
<evidence type="ECO:0000256" key="1">
    <source>
        <dbReference type="SAM" id="MobiDB-lite"/>
    </source>
</evidence>
<gene>
    <name evidence="2" type="ORF">CONCODRAFT_2430</name>
</gene>
<organism evidence="2 3">
    <name type="scientific">Conidiobolus coronatus (strain ATCC 28846 / CBS 209.66 / NRRL 28638)</name>
    <name type="common">Delacroixia coronata</name>
    <dbReference type="NCBI Taxonomy" id="796925"/>
    <lineage>
        <taxon>Eukaryota</taxon>
        <taxon>Fungi</taxon>
        <taxon>Fungi incertae sedis</taxon>
        <taxon>Zoopagomycota</taxon>
        <taxon>Entomophthoromycotina</taxon>
        <taxon>Entomophthoromycetes</taxon>
        <taxon>Entomophthorales</taxon>
        <taxon>Ancylistaceae</taxon>
        <taxon>Conidiobolus</taxon>
    </lineage>
</organism>
<dbReference type="AlphaFoldDB" id="A0A137PI21"/>
<accession>A0A137PI21</accession>
<feature type="region of interest" description="Disordered" evidence="1">
    <location>
        <begin position="13"/>
        <end position="48"/>
    </location>
</feature>
<evidence type="ECO:0000313" key="2">
    <source>
        <dbReference type="EMBL" id="KXN74620.1"/>
    </source>
</evidence>
<dbReference type="EMBL" id="KQ964422">
    <property type="protein sequence ID" value="KXN74620.1"/>
    <property type="molecule type" value="Genomic_DNA"/>
</dbReference>
<evidence type="ECO:0000313" key="3">
    <source>
        <dbReference type="Proteomes" id="UP000070444"/>
    </source>
</evidence>